<dbReference type="PROSITE" id="PS50975">
    <property type="entry name" value="ATP_GRASP"/>
    <property type="match status" value="1"/>
</dbReference>
<dbReference type="PANTHER" id="PTHR23132">
    <property type="entry name" value="D-ALANINE--D-ALANINE LIGASE"/>
    <property type="match status" value="1"/>
</dbReference>
<keyword evidence="2 5" id="KW-0436">Ligase</keyword>
<dbReference type="Pfam" id="PF07478">
    <property type="entry name" value="Dala_Dala_lig_C"/>
    <property type="match status" value="1"/>
</dbReference>
<keyword evidence="3" id="KW-0067">ATP-binding</keyword>
<sequence>MKVVVLHSEVSMGAGKDEEDVLIQVEAVTHALQDLGFEPLAVPCALNLQSVADRLKRIQPAFVFNLVETIGGTGRLIHIAPSVLDHLGIIYTGARTDALYLSSNKLLAKNLLHGAHIPTPKWFVPAGLENLEHLEGGRYIIKSVWEHASVGLDEDSVVFAEDPGFLLEEMKRRQERLGGDCFTEAYIEGREFNLSLLGGEKDPKVLPIAEIRFDGFPSDRVKVVGYRAKWEEESFEYLNTSRCFDFSREDAPLICRLEEMAKACWSLFGLRGYARVDFRVDPAGNPWVLEVNANPCLSPDAGFAAASVRAGMDYSQVVGKILQDSGIFLH</sequence>
<dbReference type="InterPro" id="IPR011095">
    <property type="entry name" value="Dala_Dala_lig_C"/>
</dbReference>
<dbReference type="PANTHER" id="PTHR23132:SF23">
    <property type="entry name" value="D-ALANINE--D-ALANINE LIGASE B"/>
    <property type="match status" value="1"/>
</dbReference>
<keyword evidence="6" id="KW-1185">Reference proteome</keyword>
<dbReference type="SUPFAM" id="SSF56059">
    <property type="entry name" value="Glutathione synthetase ATP-binding domain-like"/>
    <property type="match status" value="1"/>
</dbReference>
<dbReference type="Gene3D" id="3.30.470.20">
    <property type="entry name" value="ATP-grasp fold, B domain"/>
    <property type="match status" value="1"/>
</dbReference>
<reference evidence="5" key="1">
    <citation type="submission" date="2022-12" db="EMBL/GenBank/DDBJ databases">
        <title>Reference genome sequencing for broad-spectrum identification of bacterial and archaeal isolates by mass spectrometry.</title>
        <authorList>
            <person name="Sekiguchi Y."/>
            <person name="Tourlousse D.M."/>
        </authorList>
    </citation>
    <scope>NUCLEOTIDE SEQUENCE</scope>
    <source>
        <strain evidence="5">ASRB1</strain>
    </source>
</reference>
<feature type="domain" description="ATP-grasp" evidence="4">
    <location>
        <begin position="109"/>
        <end position="323"/>
    </location>
</feature>
<dbReference type="Gene3D" id="3.30.1490.20">
    <property type="entry name" value="ATP-grasp fold, A domain"/>
    <property type="match status" value="1"/>
</dbReference>
<proteinExistence type="inferred from homology"/>
<evidence type="ECO:0000256" key="3">
    <source>
        <dbReference type="PROSITE-ProRule" id="PRU00409"/>
    </source>
</evidence>
<evidence type="ECO:0000256" key="2">
    <source>
        <dbReference type="ARBA" id="ARBA00022598"/>
    </source>
</evidence>
<dbReference type="GO" id="GO:0005524">
    <property type="term" value="F:ATP binding"/>
    <property type="evidence" value="ECO:0007669"/>
    <property type="project" value="UniProtKB-UniRule"/>
</dbReference>
<dbReference type="AlphaFoldDB" id="A0A9W6D460"/>
<name>A0A9W6D460_9BACT</name>
<dbReference type="InterPro" id="IPR011761">
    <property type="entry name" value="ATP-grasp"/>
</dbReference>
<accession>A0A9W6D460</accession>
<comment type="similarity">
    <text evidence="1">Belongs to the D-alanine--D-alanine ligase family.</text>
</comment>
<organism evidence="5 6">
    <name type="scientific">Desulforhabdus amnigena</name>
    <dbReference type="NCBI Taxonomy" id="40218"/>
    <lineage>
        <taxon>Bacteria</taxon>
        <taxon>Pseudomonadati</taxon>
        <taxon>Thermodesulfobacteriota</taxon>
        <taxon>Syntrophobacteria</taxon>
        <taxon>Syntrophobacterales</taxon>
        <taxon>Syntrophobacteraceae</taxon>
        <taxon>Desulforhabdus</taxon>
    </lineage>
</organism>
<dbReference type="GO" id="GO:0008716">
    <property type="term" value="F:D-alanine-D-alanine ligase activity"/>
    <property type="evidence" value="ECO:0007669"/>
    <property type="project" value="InterPro"/>
</dbReference>
<evidence type="ECO:0000313" key="6">
    <source>
        <dbReference type="Proteomes" id="UP001144372"/>
    </source>
</evidence>
<protein>
    <submittedName>
        <fullName evidence="5">D-alanine--D-alanine ligase</fullName>
    </submittedName>
</protein>
<evidence type="ECO:0000256" key="1">
    <source>
        <dbReference type="ARBA" id="ARBA00010871"/>
    </source>
</evidence>
<evidence type="ECO:0000259" key="4">
    <source>
        <dbReference type="PROSITE" id="PS50975"/>
    </source>
</evidence>
<dbReference type="InterPro" id="IPR013815">
    <property type="entry name" value="ATP_grasp_subdomain_1"/>
</dbReference>
<dbReference type="EMBL" id="BSDR01000001">
    <property type="protein sequence ID" value="GLI33820.1"/>
    <property type="molecule type" value="Genomic_DNA"/>
</dbReference>
<gene>
    <name evidence="5" type="ORF">DAMNIGENAA_12530</name>
</gene>
<evidence type="ECO:0000313" key="5">
    <source>
        <dbReference type="EMBL" id="GLI33820.1"/>
    </source>
</evidence>
<comment type="caution">
    <text evidence="5">The sequence shown here is derived from an EMBL/GenBank/DDBJ whole genome shotgun (WGS) entry which is preliminary data.</text>
</comment>
<dbReference type="Proteomes" id="UP001144372">
    <property type="component" value="Unassembled WGS sequence"/>
</dbReference>
<dbReference type="GO" id="GO:0046872">
    <property type="term" value="F:metal ion binding"/>
    <property type="evidence" value="ECO:0007669"/>
    <property type="project" value="InterPro"/>
</dbReference>
<keyword evidence="3" id="KW-0547">Nucleotide-binding</keyword>